<proteinExistence type="predicted"/>
<dbReference type="InterPro" id="IPR008571">
    <property type="entry name" value="HerA-like"/>
</dbReference>
<dbReference type="Gene3D" id="3.40.50.300">
    <property type="entry name" value="P-loop containing nucleotide triphosphate hydrolases"/>
    <property type="match status" value="1"/>
</dbReference>
<organism evidence="1 2">
    <name type="scientific">Idiomarina baltica OS145</name>
    <dbReference type="NCBI Taxonomy" id="314276"/>
    <lineage>
        <taxon>Bacteria</taxon>
        <taxon>Pseudomonadati</taxon>
        <taxon>Pseudomonadota</taxon>
        <taxon>Gammaproteobacteria</taxon>
        <taxon>Alteromonadales</taxon>
        <taxon>Idiomarinaceae</taxon>
        <taxon>Idiomarina</taxon>
    </lineage>
</organism>
<evidence type="ECO:0000313" key="2">
    <source>
        <dbReference type="Proteomes" id="UP000016543"/>
    </source>
</evidence>
<keyword evidence="2" id="KW-1185">Reference proteome</keyword>
<dbReference type="EMBL" id="AAMX01000002">
    <property type="protein sequence ID" value="EAQ32909.1"/>
    <property type="molecule type" value="Genomic_DNA"/>
</dbReference>
<sequence>MFDPSGKVQGPKLREAIKSLRLAQLAQDIFPDGYVPKINQSKGDYRTAMNRGNNASLVDKPSQPFNVYQLTRQIVHECCWDNGDNWGNQNNDLNYCSSLLTRIQAVTHSPSLRAVFNENGGLESLDSIINEFLSSDSRTLRICTSDVSYEFYAREIIANTIGRKLLNRARSEEFRSRPLLVILDEAHNFLGKRVGADENAIKLNAFELIAKEGRKYGLNICIATQRPRDITEGVLSQMGTLFVHRLTNDKDRDVVERACGEIDKTAASFLPNLKQGEVAIVGVSFPIPMTVKISRPKIPPISDGPKFNKLWTGNG</sequence>
<evidence type="ECO:0008006" key="3">
    <source>
        <dbReference type="Google" id="ProtNLM"/>
    </source>
</evidence>
<evidence type="ECO:0000313" key="1">
    <source>
        <dbReference type="EMBL" id="EAQ32909.1"/>
    </source>
</evidence>
<dbReference type="CDD" id="cd01127">
    <property type="entry name" value="TrwB_TraG_TraD_VirD4"/>
    <property type="match status" value="1"/>
</dbReference>
<accession>A0ABP2CSV3</accession>
<dbReference type="PANTHER" id="PTHR42957">
    <property type="entry name" value="HELICASE MJ1565-RELATED"/>
    <property type="match status" value="1"/>
</dbReference>
<dbReference type="Proteomes" id="UP000016543">
    <property type="component" value="Unassembled WGS sequence"/>
</dbReference>
<reference evidence="1 2" key="1">
    <citation type="submission" date="2006-01" db="EMBL/GenBank/DDBJ databases">
        <authorList>
            <person name="Brettar I."/>
            <person name="Hofle M."/>
            <person name="Ferriera S."/>
            <person name="Johnson J."/>
            <person name="Kravitz S."/>
            <person name="Halpern A."/>
            <person name="Remington K."/>
            <person name="Beeson K."/>
            <person name="Tran B."/>
            <person name="Rogers Y.-H."/>
            <person name="Friedman R."/>
            <person name="Venter J.C."/>
        </authorList>
    </citation>
    <scope>NUCLEOTIDE SEQUENCE [LARGE SCALE GENOMIC DNA]</scope>
    <source>
        <strain evidence="1 2">OS145</strain>
    </source>
</reference>
<dbReference type="PANTHER" id="PTHR42957:SF1">
    <property type="entry name" value="HELICASE MJ1565-RELATED"/>
    <property type="match status" value="1"/>
</dbReference>
<protein>
    <recommendedName>
        <fullName evidence="3">ATP-binding protein</fullName>
    </recommendedName>
</protein>
<comment type="caution">
    <text evidence="1">The sequence shown here is derived from an EMBL/GenBank/DDBJ whole genome shotgun (WGS) entry which is preliminary data.</text>
</comment>
<dbReference type="SUPFAM" id="SSF52540">
    <property type="entry name" value="P-loop containing nucleoside triphosphate hydrolases"/>
    <property type="match status" value="1"/>
</dbReference>
<dbReference type="InterPro" id="IPR027417">
    <property type="entry name" value="P-loop_NTPase"/>
</dbReference>
<gene>
    <name evidence="1" type="ORF">OS145_03743</name>
</gene>
<dbReference type="RefSeq" id="WP_006956198.1">
    <property type="nucleotide sequence ID" value="NZ_CH672407.1"/>
</dbReference>
<name>A0ABP2CSV3_9GAMM</name>